<evidence type="ECO:0000313" key="2">
    <source>
        <dbReference type="EMBL" id="TDQ67820.1"/>
    </source>
</evidence>
<gene>
    <name evidence="2" type="ORF">C7391_1373</name>
</gene>
<reference evidence="2 3" key="1">
    <citation type="submission" date="2019-03" db="EMBL/GenBank/DDBJ databases">
        <title>Genomic Encyclopedia of Type Strains, Phase IV (KMG-IV): sequencing the most valuable type-strain genomes for metagenomic binning, comparative biology and taxonomic classification.</title>
        <authorList>
            <person name="Goeker M."/>
        </authorList>
    </citation>
    <scope>NUCLEOTIDE SEQUENCE [LARGE SCALE GENOMIC DNA]</scope>
    <source>
        <strain evidence="2 3">DSM 13328</strain>
    </source>
</reference>
<feature type="transmembrane region" description="Helical" evidence="1">
    <location>
        <begin position="100"/>
        <end position="123"/>
    </location>
</feature>
<feature type="transmembrane region" description="Helical" evidence="1">
    <location>
        <begin position="62"/>
        <end position="85"/>
    </location>
</feature>
<dbReference type="Proteomes" id="UP000294855">
    <property type="component" value="Unassembled WGS sequence"/>
</dbReference>
<accession>A0A484F2E7</accession>
<evidence type="ECO:0000256" key="1">
    <source>
        <dbReference type="SAM" id="Phobius"/>
    </source>
</evidence>
<keyword evidence="1" id="KW-0812">Transmembrane</keyword>
<keyword evidence="3" id="KW-1185">Reference proteome</keyword>
<feature type="transmembrane region" description="Helical" evidence="1">
    <location>
        <begin position="29"/>
        <end position="50"/>
    </location>
</feature>
<organism evidence="2 3">
    <name type="scientific">Methanimicrococcus blatticola</name>
    <dbReference type="NCBI Taxonomy" id="91560"/>
    <lineage>
        <taxon>Archaea</taxon>
        <taxon>Methanobacteriati</taxon>
        <taxon>Methanobacteriota</taxon>
        <taxon>Stenosarchaea group</taxon>
        <taxon>Methanomicrobia</taxon>
        <taxon>Methanosarcinales</taxon>
        <taxon>Methanosarcinaceae</taxon>
        <taxon>Methanimicrococcus</taxon>
    </lineage>
</organism>
<protein>
    <submittedName>
        <fullName evidence="2">Uncharacterized protein</fullName>
    </submittedName>
</protein>
<sequence length="131" mass="15233">MNLFRILTAVLFLALGFIIYIGLSDESSTHYLLHLGLWSFIFISSFFFERMYQFISSEEKPVIWKIIFNVFIAGSWAIILFYLKWSGLLTSNDPYSFGRFIYVFGTVAVSCLIAFMLLSLTYYPEKLRASI</sequence>
<keyword evidence="1" id="KW-0472">Membrane</keyword>
<name>A0A484F2E7_9EURY</name>
<comment type="caution">
    <text evidence="2">The sequence shown here is derived from an EMBL/GenBank/DDBJ whole genome shotgun (WGS) entry which is preliminary data.</text>
</comment>
<dbReference type="AlphaFoldDB" id="A0A484F2E7"/>
<proteinExistence type="predicted"/>
<feature type="transmembrane region" description="Helical" evidence="1">
    <location>
        <begin position="7"/>
        <end position="23"/>
    </location>
</feature>
<evidence type="ECO:0000313" key="3">
    <source>
        <dbReference type="Proteomes" id="UP000294855"/>
    </source>
</evidence>
<keyword evidence="1" id="KW-1133">Transmembrane helix</keyword>
<dbReference type="EMBL" id="SNYS01000010">
    <property type="protein sequence ID" value="TDQ67820.1"/>
    <property type="molecule type" value="Genomic_DNA"/>
</dbReference>